<evidence type="ECO:0000313" key="1">
    <source>
        <dbReference type="EMBL" id="UYK89220.1"/>
    </source>
</evidence>
<gene>
    <name evidence="1" type="ORF">NG824_01810</name>
</gene>
<accession>A0AA46Y9Q7</accession>
<dbReference type="RefSeq" id="WP_157835383.1">
    <property type="nucleotide sequence ID" value="NZ_CP099532.1"/>
</dbReference>
<organism evidence="1 2">
    <name type="scientific">Xanthomonas sacchari</name>
    <dbReference type="NCBI Taxonomy" id="56458"/>
    <lineage>
        <taxon>Bacteria</taxon>
        <taxon>Pseudomonadati</taxon>
        <taxon>Pseudomonadota</taxon>
        <taxon>Gammaproteobacteria</taxon>
        <taxon>Lysobacterales</taxon>
        <taxon>Lysobacteraceae</taxon>
        <taxon>Xanthomonas</taxon>
    </lineage>
</organism>
<reference evidence="1" key="1">
    <citation type="submission" date="2022-06" db="EMBL/GenBank/DDBJ databases">
        <title>Dynamics of rice microbiomes reveals core vertical transmitted seed endophytes.</title>
        <authorList>
            <person name="Liao K."/>
            <person name="Zhang X."/>
        </authorList>
    </citation>
    <scope>NUCLEOTIDE SEQUENCE</scope>
    <source>
        <strain evidence="1">JR3-14</strain>
    </source>
</reference>
<evidence type="ECO:0000313" key="2">
    <source>
        <dbReference type="Proteomes" id="UP001164392"/>
    </source>
</evidence>
<proteinExistence type="predicted"/>
<sequence length="55" mass="6014">METVVNTENSRPVAQRFAREMTQEEVSAISCGGGQDTLIIIIVEAVDTETIIIFS</sequence>
<dbReference type="Proteomes" id="UP001164392">
    <property type="component" value="Chromosome"/>
</dbReference>
<protein>
    <submittedName>
        <fullName evidence="1">Uncharacterized protein</fullName>
    </submittedName>
</protein>
<name>A0AA46Y9Q7_9XANT</name>
<dbReference type="AlphaFoldDB" id="A0AA46Y9Q7"/>
<dbReference type="EMBL" id="CP099534">
    <property type="protein sequence ID" value="UYK89220.1"/>
    <property type="molecule type" value="Genomic_DNA"/>
</dbReference>